<dbReference type="EMBL" id="JAGMUV010000006">
    <property type="protein sequence ID" value="KAH7153384.1"/>
    <property type="molecule type" value="Genomic_DNA"/>
</dbReference>
<reference evidence="7" key="1">
    <citation type="journal article" date="2021" name="Nat. Commun.">
        <title>Genetic determinants of endophytism in the Arabidopsis root mycobiome.</title>
        <authorList>
            <person name="Mesny F."/>
            <person name="Miyauchi S."/>
            <person name="Thiergart T."/>
            <person name="Pickel B."/>
            <person name="Atanasova L."/>
            <person name="Karlsson M."/>
            <person name="Huettel B."/>
            <person name="Barry K.W."/>
            <person name="Haridas S."/>
            <person name="Chen C."/>
            <person name="Bauer D."/>
            <person name="Andreopoulos W."/>
            <person name="Pangilinan J."/>
            <person name="LaButti K."/>
            <person name="Riley R."/>
            <person name="Lipzen A."/>
            <person name="Clum A."/>
            <person name="Drula E."/>
            <person name="Henrissat B."/>
            <person name="Kohler A."/>
            <person name="Grigoriev I.V."/>
            <person name="Martin F.M."/>
            <person name="Hacquard S."/>
        </authorList>
    </citation>
    <scope>NUCLEOTIDE SEQUENCE</scope>
    <source>
        <strain evidence="7">MPI-CAGE-AT-0147</strain>
    </source>
</reference>
<dbReference type="PROSITE" id="PS50088">
    <property type="entry name" value="ANK_REPEAT"/>
    <property type="match status" value="1"/>
</dbReference>
<evidence type="ECO:0000256" key="3">
    <source>
        <dbReference type="SAM" id="SignalP"/>
    </source>
</evidence>
<dbReference type="SMART" id="SM00248">
    <property type="entry name" value="ANK"/>
    <property type="match status" value="5"/>
</dbReference>
<evidence type="ECO:0000259" key="5">
    <source>
        <dbReference type="Pfam" id="PF20736"/>
    </source>
</evidence>
<evidence type="ECO:0000259" key="6">
    <source>
        <dbReference type="Pfam" id="PF24883"/>
    </source>
</evidence>
<feature type="domain" description="Non-reducing end beta-L-arabinofuranosidase-like GH127 middle" evidence="5">
    <location>
        <begin position="454"/>
        <end position="548"/>
    </location>
</feature>
<accession>A0A9P9F5A6</accession>
<feature type="signal peptide" evidence="3">
    <location>
        <begin position="1"/>
        <end position="32"/>
    </location>
</feature>
<organism evidence="7 8">
    <name type="scientific">Dactylonectria macrodidyma</name>
    <dbReference type="NCBI Taxonomy" id="307937"/>
    <lineage>
        <taxon>Eukaryota</taxon>
        <taxon>Fungi</taxon>
        <taxon>Dikarya</taxon>
        <taxon>Ascomycota</taxon>
        <taxon>Pezizomycotina</taxon>
        <taxon>Sordariomycetes</taxon>
        <taxon>Hypocreomycetidae</taxon>
        <taxon>Hypocreales</taxon>
        <taxon>Nectriaceae</taxon>
        <taxon>Dactylonectria</taxon>
    </lineage>
</organism>
<dbReference type="Gene3D" id="1.25.40.20">
    <property type="entry name" value="Ankyrin repeat-containing domain"/>
    <property type="match status" value="2"/>
</dbReference>
<feature type="chain" id="PRO_5040449398" evidence="3">
    <location>
        <begin position="33"/>
        <end position="1440"/>
    </location>
</feature>
<dbReference type="InterPro" id="IPR056884">
    <property type="entry name" value="NPHP3-like_N"/>
</dbReference>
<dbReference type="OrthoDB" id="5358475at2759"/>
<dbReference type="Pfam" id="PF12796">
    <property type="entry name" value="Ank_2"/>
    <property type="match status" value="1"/>
</dbReference>
<keyword evidence="8" id="KW-1185">Reference proteome</keyword>
<dbReference type="PANTHER" id="PTHR31151:SF0">
    <property type="entry name" value="PROLINE-TRNA LIGASE (DUF1680)"/>
    <property type="match status" value="1"/>
</dbReference>
<dbReference type="PROSITE" id="PS50297">
    <property type="entry name" value="ANK_REP_REGION"/>
    <property type="match status" value="1"/>
</dbReference>
<dbReference type="Gene3D" id="3.40.50.300">
    <property type="entry name" value="P-loop containing nucleotide triphosphate hydrolases"/>
    <property type="match status" value="1"/>
</dbReference>
<proteinExistence type="predicted"/>
<dbReference type="InterPro" id="IPR012878">
    <property type="entry name" value="Beta-AFase-like_GH127_cat"/>
</dbReference>
<keyword evidence="2" id="KW-0040">ANK repeat</keyword>
<dbReference type="InterPro" id="IPR002110">
    <property type="entry name" value="Ankyrin_rpt"/>
</dbReference>
<evidence type="ECO:0000256" key="2">
    <source>
        <dbReference type="PROSITE-ProRule" id="PRU00023"/>
    </source>
</evidence>
<dbReference type="GO" id="GO:0005975">
    <property type="term" value="P:carbohydrate metabolic process"/>
    <property type="evidence" value="ECO:0007669"/>
    <property type="project" value="InterPro"/>
</dbReference>
<keyword evidence="1" id="KW-0677">Repeat</keyword>
<dbReference type="InterPro" id="IPR036770">
    <property type="entry name" value="Ankyrin_rpt-contain_sf"/>
</dbReference>
<dbReference type="SUPFAM" id="SSF48403">
    <property type="entry name" value="Ankyrin repeat"/>
    <property type="match status" value="1"/>
</dbReference>
<dbReference type="Pfam" id="PF20736">
    <property type="entry name" value="Glyco_hydro127M"/>
    <property type="match status" value="1"/>
</dbReference>
<feature type="domain" description="Nephrocystin 3-like N-terminal" evidence="6">
    <location>
        <begin position="663"/>
        <end position="839"/>
    </location>
</feature>
<name>A0A9P9F5A6_9HYPO</name>
<feature type="domain" description="Non-reducing end beta-L-arabinofuranosidase-like GH127 catalytic" evidence="4">
    <location>
        <begin position="53"/>
        <end position="443"/>
    </location>
</feature>
<evidence type="ECO:0000313" key="7">
    <source>
        <dbReference type="EMBL" id="KAH7153384.1"/>
    </source>
</evidence>
<dbReference type="SUPFAM" id="SSF48208">
    <property type="entry name" value="Six-hairpin glycosidases"/>
    <property type="match status" value="1"/>
</dbReference>
<keyword evidence="3" id="KW-0732">Signal</keyword>
<dbReference type="InterPro" id="IPR008928">
    <property type="entry name" value="6-hairpin_glycosidase_sf"/>
</dbReference>
<dbReference type="SUPFAM" id="SSF52540">
    <property type="entry name" value="P-loop containing nucleoside triphosphate hydrolases"/>
    <property type="match status" value="1"/>
</dbReference>
<comment type="caution">
    <text evidence="7">The sequence shown here is derived from an EMBL/GenBank/DDBJ whole genome shotgun (WGS) entry which is preliminary data.</text>
</comment>
<feature type="repeat" description="ANK" evidence="2">
    <location>
        <begin position="1223"/>
        <end position="1255"/>
    </location>
</feature>
<dbReference type="InterPro" id="IPR027417">
    <property type="entry name" value="P-loop_NTPase"/>
</dbReference>
<dbReference type="InterPro" id="IPR049046">
    <property type="entry name" value="Beta-AFase-like_GH127_middle"/>
</dbReference>
<evidence type="ECO:0000313" key="8">
    <source>
        <dbReference type="Proteomes" id="UP000738349"/>
    </source>
</evidence>
<dbReference type="Pfam" id="PF24883">
    <property type="entry name" value="NPHP3_N"/>
    <property type="match status" value="1"/>
</dbReference>
<evidence type="ECO:0000259" key="4">
    <source>
        <dbReference type="Pfam" id="PF07944"/>
    </source>
</evidence>
<dbReference type="Proteomes" id="UP000738349">
    <property type="component" value="Unassembled WGS sequence"/>
</dbReference>
<evidence type="ECO:0000256" key="1">
    <source>
        <dbReference type="ARBA" id="ARBA00022737"/>
    </source>
</evidence>
<gene>
    <name evidence="7" type="ORF">EDB81DRAFT_882323</name>
</gene>
<dbReference type="PANTHER" id="PTHR31151">
    <property type="entry name" value="PROLINE-TRNA LIGASE (DUF1680)"/>
    <property type="match status" value="1"/>
</dbReference>
<dbReference type="Pfam" id="PF07944">
    <property type="entry name" value="Beta-AFase-like_GH127_cat"/>
    <property type="match status" value="1"/>
</dbReference>
<sequence>MLLNVGRRGGWHDLTSLLALVAGSIMPLSVSADPVPPVNEETGVSAYAFDMSQVSLSSSRWHDNQDRTLAYLKWVDVDRLLYVFRATHGLSTNDAEPNGGWDAPDFPFRSHVQGHFLNAWAYCYAVLQDDECRDRAIYFVEELAKCQANNDAVGFKTGYLSGFPESEIDLLEKRTLSNGNVPYYAIHKTMAGLLDVWRHIGDTTARDVLLELAAWVDGRTGALTYAQMQTMMSTEFGGMNEVLADIFHQTGDERWLEVAQRFDHATIFDPLASNTDSLNGLHANTQVPKWIGAAREFKATGTSRYKAIASNAWNITIKAHSYAIGGNSQSEHFRAPNAIASYLKEDTCEACNTYNMLKLTRELWLTNPTETSYFDFYERALLNHLIGQQDPSSDHGHITYFTPLNPGGRRGVGPAWGGGTWSTDYDSFWCCQGTALETNTKLADSIYFYDSSSLYVNLFTPSVLKWTQREITVTQSTEFPVGDTTTLKITGGNGGRWTLRVRIPGWTSGATIKVNGKEVSNVDITPGAYASVTRSWRPNDTVTVTLPMKLHTVVANDNAGIAALAYGPVILSGDYGDETLSVTPTLELDTVKQVNGLEFEGTAGGKTVSLAPFYDAHDVNYNVYWKTSGSLSGPSNAPRTGPSLLRSLFYMGLNDRFNYTAPGTCKWLVQHEQWKGWMFSDRGLLWIRGEPGSGKSTLLEHTVHEFGGTKTGKRAVVLSVFFHGRNEDQKRNSLGLFQTLLYQLLSQDSDALSQLLSTFEKRRYGNGQPGTNWEWELDDLRRLFQWSIVRVLKRRHVWMFVDGVDECGEEDAKSIVRHFESLLQGPSTRFQFRICFTCRQYPDHNWNCSFEINTARENSKDISSYLRDRLSEYGSRENYRLPNLIAERASGNFIWARLVADLVTHPELRGRFGLANAEHEIAQTINSVPQALDDLYTKLAQSMKGDPACLRLVQWIYGAQLTLSPDELRWAMELDPDYPHGSLKDHQDMVDYMPDDFVFLSRGLADTVFGSNMPTVEFIHQSVHSFFNDKGLLLLSESDRTSQAGPDTLTRAVHYWLSRTCISYLAAEEIMRIKNNPINPADTSKSPLRDELTSDFPLLRYATRWWATHLRIGQEAASHQDLLQHFGWTSQHVVKQWVRIFQILDPESQDCPPKGINLAHIASRFEMRMVLQVIIERTDQAEIDARDADERTPLFYASEKGYEAIVDDLLKTRTVDVNARDILGATALHWAVLRGHTTTASLLLENGAEIEAQDSCGCTPLAWAIEGRSESSVMLLLAQDLNVNYTYELPFRVHTESTYTIDEGHSYYKTKTCFMGVESRYRLQEKCGVCYPSSDVRGRWMPEIGSCWLWRFGDHPSRWTRFNRGKNNAPVIGEGNQGASGDRTPLLRLVELGESSLVSMLVEKGALPSLQGRHGYSPLSLAKEKRDEVMINLLGEISDN</sequence>
<protein>
    <submittedName>
        <fullName evidence="7">Uncharacterized protein</fullName>
    </submittedName>
</protein>